<dbReference type="SUPFAM" id="SSF53335">
    <property type="entry name" value="S-adenosyl-L-methionine-dependent methyltransferases"/>
    <property type="match status" value="1"/>
</dbReference>
<keyword evidence="2" id="KW-0808">Transferase</keyword>
<evidence type="ECO:0000256" key="1">
    <source>
        <dbReference type="ARBA" id="ARBA00022603"/>
    </source>
</evidence>
<dbReference type="GO" id="GO:0032259">
    <property type="term" value="P:methylation"/>
    <property type="evidence" value="ECO:0007669"/>
    <property type="project" value="UniProtKB-KW"/>
</dbReference>
<keyword evidence="4" id="KW-1185">Reference proteome</keyword>
<dbReference type="Pfam" id="PF04072">
    <property type="entry name" value="LCM"/>
    <property type="match status" value="1"/>
</dbReference>
<reference evidence="3 4" key="1">
    <citation type="journal article" date="2010" name="Nature">
        <title>The Ectocarpus genome and the independent evolution of multicellularity in brown algae.</title>
        <authorList>
            <person name="Cock J.M."/>
            <person name="Sterck L."/>
            <person name="Rouze P."/>
            <person name="Scornet D."/>
            <person name="Allen A.E."/>
            <person name="Amoutzias G."/>
            <person name="Anthouard V."/>
            <person name="Artiguenave F."/>
            <person name="Aury J.M."/>
            <person name="Badger J.H."/>
            <person name="Beszteri B."/>
            <person name="Billiau K."/>
            <person name="Bonnet E."/>
            <person name="Bothwell J.H."/>
            <person name="Bowler C."/>
            <person name="Boyen C."/>
            <person name="Brownlee C."/>
            <person name="Carrano C.J."/>
            <person name="Charrier B."/>
            <person name="Cho G.Y."/>
            <person name="Coelho S.M."/>
            <person name="Collen J."/>
            <person name="Corre E."/>
            <person name="Da Silva C."/>
            <person name="Delage L."/>
            <person name="Delaroque N."/>
            <person name="Dittami S.M."/>
            <person name="Doulbeau S."/>
            <person name="Elias M."/>
            <person name="Farnham G."/>
            <person name="Gachon C.M."/>
            <person name="Gschloessl B."/>
            <person name="Heesch S."/>
            <person name="Jabbari K."/>
            <person name="Jubin C."/>
            <person name="Kawai H."/>
            <person name="Kimura K."/>
            <person name="Kloareg B."/>
            <person name="Kupper F.C."/>
            <person name="Lang D."/>
            <person name="Le Bail A."/>
            <person name="Leblanc C."/>
            <person name="Lerouge P."/>
            <person name="Lohr M."/>
            <person name="Lopez P.J."/>
            <person name="Martens C."/>
            <person name="Maumus F."/>
            <person name="Michel G."/>
            <person name="Miranda-Saavedra D."/>
            <person name="Morales J."/>
            <person name="Moreau H."/>
            <person name="Motomura T."/>
            <person name="Nagasato C."/>
            <person name="Napoli C.A."/>
            <person name="Nelson D.R."/>
            <person name="Nyvall-Collen P."/>
            <person name="Peters A.F."/>
            <person name="Pommier C."/>
            <person name="Potin P."/>
            <person name="Poulain J."/>
            <person name="Quesneville H."/>
            <person name="Read B."/>
            <person name="Rensing S.A."/>
            <person name="Ritter A."/>
            <person name="Rousvoal S."/>
            <person name="Samanta M."/>
            <person name="Samson G."/>
            <person name="Schroeder D.C."/>
            <person name="Segurens B."/>
            <person name="Strittmatter M."/>
            <person name="Tonon T."/>
            <person name="Tregear J.W."/>
            <person name="Valentin K."/>
            <person name="von Dassow P."/>
            <person name="Yamagishi T."/>
            <person name="Van de Peer Y."/>
            <person name="Wincker P."/>
        </authorList>
    </citation>
    <scope>NUCLEOTIDE SEQUENCE [LARGE SCALE GENOMIC DNA]</scope>
    <source>
        <strain evidence="4">Ec32 / CCAP1310/4</strain>
    </source>
</reference>
<dbReference type="Proteomes" id="UP000002630">
    <property type="component" value="Linkage Group LG07"/>
</dbReference>
<dbReference type="AlphaFoldDB" id="D7FXP4"/>
<dbReference type="EMBL" id="FN648520">
    <property type="protein sequence ID" value="CBJ26485.1"/>
    <property type="molecule type" value="Genomic_DNA"/>
</dbReference>
<name>D7FXP4_ECTSI</name>
<dbReference type="EMBL" id="FN649732">
    <property type="protein sequence ID" value="CBJ26485.1"/>
    <property type="molecule type" value="Genomic_DNA"/>
</dbReference>
<dbReference type="InterPro" id="IPR029063">
    <property type="entry name" value="SAM-dependent_MTases_sf"/>
</dbReference>
<evidence type="ECO:0000256" key="2">
    <source>
        <dbReference type="ARBA" id="ARBA00022679"/>
    </source>
</evidence>
<evidence type="ECO:0000313" key="3">
    <source>
        <dbReference type="EMBL" id="CBJ26485.1"/>
    </source>
</evidence>
<proteinExistence type="predicted"/>
<accession>D7FXP4</accession>
<protein>
    <submittedName>
        <fullName evidence="3">Uncharacterized protein</fullName>
    </submittedName>
</protein>
<keyword evidence="1" id="KW-0489">Methyltransferase</keyword>
<dbReference type="GO" id="GO:0008168">
    <property type="term" value="F:methyltransferase activity"/>
    <property type="evidence" value="ECO:0007669"/>
    <property type="project" value="UniProtKB-KW"/>
</dbReference>
<dbReference type="Gene3D" id="3.40.50.150">
    <property type="entry name" value="Vaccinia Virus protein VP39"/>
    <property type="match status" value="1"/>
</dbReference>
<evidence type="ECO:0000313" key="4">
    <source>
        <dbReference type="Proteomes" id="UP000002630"/>
    </source>
</evidence>
<dbReference type="InParanoid" id="D7FXP4"/>
<dbReference type="InterPro" id="IPR007213">
    <property type="entry name" value="Ppm1/Ppm2/Tcmp"/>
</dbReference>
<sequence length="34" mass="4011">MIAASRALESRRRDRLFDDPYAELLLNNVLATRY</sequence>
<organism evidence="3 4">
    <name type="scientific">Ectocarpus siliculosus</name>
    <name type="common">Brown alga</name>
    <name type="synonym">Conferva siliculosa</name>
    <dbReference type="NCBI Taxonomy" id="2880"/>
    <lineage>
        <taxon>Eukaryota</taxon>
        <taxon>Sar</taxon>
        <taxon>Stramenopiles</taxon>
        <taxon>Ochrophyta</taxon>
        <taxon>PX clade</taxon>
        <taxon>Phaeophyceae</taxon>
        <taxon>Ectocarpales</taxon>
        <taxon>Ectocarpaceae</taxon>
        <taxon>Ectocarpus</taxon>
    </lineage>
</organism>
<gene>
    <name evidence="3" type="ORF">Esi_0033_0153</name>
</gene>